<dbReference type="GO" id="GO:0020037">
    <property type="term" value="F:heme binding"/>
    <property type="evidence" value="ECO:0007669"/>
    <property type="project" value="InterPro"/>
</dbReference>
<dbReference type="InterPro" id="IPR001128">
    <property type="entry name" value="Cyt_P450"/>
</dbReference>
<dbReference type="PRINTS" id="PR00385">
    <property type="entry name" value="P450"/>
</dbReference>
<comment type="similarity">
    <text evidence="1 7">Belongs to the cytochrome P450 family.</text>
</comment>
<dbReference type="EMBL" id="AP022314">
    <property type="protein sequence ID" value="BBU21177.1"/>
    <property type="molecule type" value="Genomic_DNA"/>
</dbReference>
<keyword evidence="3 7" id="KW-0479">Metal-binding</keyword>
<evidence type="ECO:0000313" key="9">
    <source>
        <dbReference type="Proteomes" id="UP000464624"/>
    </source>
</evidence>
<dbReference type="GO" id="GO:0004497">
    <property type="term" value="F:monooxygenase activity"/>
    <property type="evidence" value="ECO:0007669"/>
    <property type="project" value="UniProtKB-KW"/>
</dbReference>
<evidence type="ECO:0000256" key="6">
    <source>
        <dbReference type="ARBA" id="ARBA00023033"/>
    </source>
</evidence>
<keyword evidence="4 7" id="KW-0560">Oxidoreductase</keyword>
<dbReference type="PROSITE" id="PS00086">
    <property type="entry name" value="CYTOCHROME_P450"/>
    <property type="match status" value="1"/>
</dbReference>
<organism evidence="8 9">
    <name type="scientific">Mycobacterium xenopi</name>
    <dbReference type="NCBI Taxonomy" id="1789"/>
    <lineage>
        <taxon>Bacteria</taxon>
        <taxon>Bacillati</taxon>
        <taxon>Actinomycetota</taxon>
        <taxon>Actinomycetes</taxon>
        <taxon>Mycobacteriales</taxon>
        <taxon>Mycobacteriaceae</taxon>
        <taxon>Mycobacterium</taxon>
    </lineage>
</organism>
<dbReference type="PRINTS" id="PR00359">
    <property type="entry name" value="BP450"/>
</dbReference>
<accession>A0AAD1GXY5</accession>
<evidence type="ECO:0000256" key="1">
    <source>
        <dbReference type="ARBA" id="ARBA00010617"/>
    </source>
</evidence>
<protein>
    <submittedName>
        <fullName evidence="8">Cytochrome P450 143</fullName>
    </submittedName>
</protein>
<evidence type="ECO:0000256" key="5">
    <source>
        <dbReference type="ARBA" id="ARBA00023004"/>
    </source>
</evidence>
<dbReference type="AlphaFoldDB" id="A0AAD1GXY5"/>
<proteinExistence type="inferred from homology"/>
<dbReference type="GO" id="GO:0005506">
    <property type="term" value="F:iron ion binding"/>
    <property type="evidence" value="ECO:0007669"/>
    <property type="project" value="InterPro"/>
</dbReference>
<dbReference type="PANTHER" id="PTHR46696">
    <property type="entry name" value="P450, PUTATIVE (EUROFUNG)-RELATED"/>
    <property type="match status" value="1"/>
</dbReference>
<evidence type="ECO:0000256" key="3">
    <source>
        <dbReference type="ARBA" id="ARBA00022723"/>
    </source>
</evidence>
<evidence type="ECO:0000256" key="2">
    <source>
        <dbReference type="ARBA" id="ARBA00022617"/>
    </source>
</evidence>
<dbReference type="SUPFAM" id="SSF48264">
    <property type="entry name" value="Cytochrome P450"/>
    <property type="match status" value="1"/>
</dbReference>
<dbReference type="Proteomes" id="UP000464624">
    <property type="component" value="Chromosome"/>
</dbReference>
<keyword evidence="5 7" id="KW-0408">Iron</keyword>
<evidence type="ECO:0000256" key="7">
    <source>
        <dbReference type="RuleBase" id="RU000461"/>
    </source>
</evidence>
<dbReference type="Gene3D" id="1.10.630.10">
    <property type="entry name" value="Cytochrome P450"/>
    <property type="match status" value="1"/>
</dbReference>
<dbReference type="InterPro" id="IPR017972">
    <property type="entry name" value="Cyt_P450_CS"/>
</dbReference>
<dbReference type="GO" id="GO:0016705">
    <property type="term" value="F:oxidoreductase activity, acting on paired donors, with incorporation or reduction of molecular oxygen"/>
    <property type="evidence" value="ECO:0007669"/>
    <property type="project" value="InterPro"/>
</dbReference>
<dbReference type="PANTHER" id="PTHR46696:SF6">
    <property type="entry name" value="P450, PUTATIVE (EUROFUNG)-RELATED"/>
    <property type="match status" value="1"/>
</dbReference>
<dbReference type="CDD" id="cd11035">
    <property type="entry name" value="P450cam-like"/>
    <property type="match status" value="1"/>
</dbReference>
<gene>
    <name evidence="8" type="primary">cyp143_3</name>
    <name evidence="8" type="ORF">MYXE_09660</name>
</gene>
<evidence type="ECO:0000313" key="8">
    <source>
        <dbReference type="EMBL" id="BBU21177.1"/>
    </source>
</evidence>
<keyword evidence="6 7" id="KW-0503">Monooxygenase</keyword>
<evidence type="ECO:0000256" key="4">
    <source>
        <dbReference type="ARBA" id="ARBA00023002"/>
    </source>
</evidence>
<dbReference type="Pfam" id="PF00067">
    <property type="entry name" value="p450"/>
    <property type="match status" value="1"/>
</dbReference>
<dbReference type="InterPro" id="IPR036396">
    <property type="entry name" value="Cyt_P450_sf"/>
</dbReference>
<dbReference type="InterPro" id="IPR002397">
    <property type="entry name" value="Cyt_P450_B"/>
</dbReference>
<keyword evidence="2 7" id="KW-0349">Heme</keyword>
<name>A0AAD1GXY5_MYCXE</name>
<sequence>MWGRLQRGLFPAMTDATNESDFSVDDLPFHEDRARAWRELRQRGEVVRGNQQVVMSSAAAVDFAAKHPDIFSSARAFDRLGSPVPLVPIAIDPPDHTRFRRLLDPFFSPKRMAEREPELRKQAGELIDAIKVKRSCDIVAELATPFPSQVFLTLFGLPLEDRDRLVQWKESILEFTDPASAEPTPEVIDQALQLYTYLSEHIAQRRANSGGGDLLSQLIDLKEEGGMTDPEILGLCFLFVLAGLDTVTAALGFSFARLASDKELRNRITNDYALIPYFIEEQLRVDPPVPFAPRVITEDVEVAGCRLAKNTDVLVSYGCANRDPQLYEEPERVHLDKRPPHFAFGRGPHRCLGSHLARLELRLILEEWHSRIPEYSLAPGADPRAPWPNGTLGLDAVPLVIG</sequence>
<dbReference type="KEGG" id="mxe:MYXE_09660"/>
<reference evidence="8 9" key="1">
    <citation type="submission" date="2019-12" db="EMBL/GenBank/DDBJ databases">
        <title>Complete genome sequence of Mycolicibacterium xenopi str. JCM15661T.</title>
        <authorList>
            <person name="Yoshida M."/>
            <person name="Fukano H."/>
            <person name="Asakura T."/>
            <person name="Hoshino Y."/>
        </authorList>
    </citation>
    <scope>NUCLEOTIDE SEQUENCE [LARGE SCALE GENOMIC DNA]</scope>
    <source>
        <strain evidence="8 9">JCM 15661T</strain>
    </source>
</reference>